<proteinExistence type="predicted"/>
<accession>A0ABW5U538</accession>
<evidence type="ECO:0000313" key="1">
    <source>
        <dbReference type="EMBL" id="MFD2740019.1"/>
    </source>
</evidence>
<protein>
    <submittedName>
        <fullName evidence="1">Glycosyltransferase family 1 protein</fullName>
    </submittedName>
</protein>
<dbReference type="Proteomes" id="UP001597474">
    <property type="component" value="Unassembled WGS sequence"/>
</dbReference>
<dbReference type="SUPFAM" id="SSF53756">
    <property type="entry name" value="UDP-Glycosyltransferase/glycogen phosphorylase"/>
    <property type="match status" value="1"/>
</dbReference>
<dbReference type="Gene3D" id="3.40.50.2000">
    <property type="entry name" value="Glycogen Phosphorylase B"/>
    <property type="match status" value="1"/>
</dbReference>
<evidence type="ECO:0000313" key="2">
    <source>
        <dbReference type="Proteomes" id="UP001597474"/>
    </source>
</evidence>
<reference evidence="2" key="1">
    <citation type="journal article" date="2019" name="Int. J. Syst. Evol. Microbiol.">
        <title>The Global Catalogue of Microorganisms (GCM) 10K type strain sequencing project: providing services to taxonomists for standard genome sequencing and annotation.</title>
        <authorList>
            <consortium name="The Broad Institute Genomics Platform"/>
            <consortium name="The Broad Institute Genome Sequencing Center for Infectious Disease"/>
            <person name="Wu L."/>
            <person name="Ma J."/>
        </authorList>
    </citation>
    <scope>NUCLEOTIDE SEQUENCE [LARGE SCALE GENOMIC DNA]</scope>
    <source>
        <strain evidence="2">TISTR 2562</strain>
    </source>
</reference>
<dbReference type="RefSeq" id="WP_386374180.1">
    <property type="nucleotide sequence ID" value="NZ_JBHUMP010000008.1"/>
</dbReference>
<name>A0ABW5U538_9RHOB</name>
<sequence length="385" mass="42124">MNVSRNDFDVLVVADSRFAGGSTEALVADVTAFAALGLRIGLLFVRSSYLHDDRDPANPKALALRDLDGVTTLRDGATARAPVAFLHHPLVFYRGIEERADLTAQRAVIVTHHAPFRADGSLEYDPLKTLGNIRRALGLRACFAPISGVVRRQLASFAPLISLAAEDWPNIFNPADWPDRRPLFQGPLVIGRHGRADPLKWPANGPDINAGLPARPDLKVRVLGCPVEALRAKGARLGDWEILPFGSEAVPDFLNSLDVFVYHYHPKWVESFGRTIAEALLCGRLCLLDPRLRATFGSMARYCTPQETADALDNLRANPAASRNFAEDARQGAISAYGRETLAARLARLHSQQPARDRSQASVPPIRVARKLLGHHRRRADGATG</sequence>
<dbReference type="EMBL" id="JBHUMP010000008">
    <property type="protein sequence ID" value="MFD2740019.1"/>
    <property type="molecule type" value="Genomic_DNA"/>
</dbReference>
<organism evidence="1 2">
    <name type="scientific">Sulfitobacter aestuarii</name>
    <dbReference type="NCBI Taxonomy" id="2161676"/>
    <lineage>
        <taxon>Bacteria</taxon>
        <taxon>Pseudomonadati</taxon>
        <taxon>Pseudomonadota</taxon>
        <taxon>Alphaproteobacteria</taxon>
        <taxon>Rhodobacterales</taxon>
        <taxon>Roseobacteraceae</taxon>
        <taxon>Sulfitobacter</taxon>
    </lineage>
</organism>
<gene>
    <name evidence="1" type="ORF">ACFSUD_10595</name>
</gene>
<comment type="caution">
    <text evidence="1">The sequence shown here is derived from an EMBL/GenBank/DDBJ whole genome shotgun (WGS) entry which is preliminary data.</text>
</comment>
<keyword evidence="2" id="KW-1185">Reference proteome</keyword>